<organism evidence="1 2">
    <name type="scientific">Erysiphe neolycopersici</name>
    <dbReference type="NCBI Taxonomy" id="212602"/>
    <lineage>
        <taxon>Eukaryota</taxon>
        <taxon>Fungi</taxon>
        <taxon>Dikarya</taxon>
        <taxon>Ascomycota</taxon>
        <taxon>Pezizomycotina</taxon>
        <taxon>Leotiomycetes</taxon>
        <taxon>Erysiphales</taxon>
        <taxon>Erysiphaceae</taxon>
        <taxon>Erysiphe</taxon>
    </lineage>
</organism>
<evidence type="ECO:0000313" key="2">
    <source>
        <dbReference type="Proteomes" id="UP000286134"/>
    </source>
</evidence>
<name>A0A420H9W2_9PEZI</name>
<proteinExistence type="predicted"/>
<dbReference type="Proteomes" id="UP000286134">
    <property type="component" value="Unassembled WGS sequence"/>
</dbReference>
<comment type="caution">
    <text evidence="1">The sequence shown here is derived from an EMBL/GenBank/DDBJ whole genome shotgun (WGS) entry which is preliminary data.</text>
</comment>
<keyword evidence="2" id="KW-1185">Reference proteome</keyword>
<dbReference type="EMBL" id="MCFK01009975">
    <property type="protein sequence ID" value="RKF54193.1"/>
    <property type="molecule type" value="Genomic_DNA"/>
</dbReference>
<protein>
    <submittedName>
        <fullName evidence="1">Uncharacterized protein</fullName>
    </submittedName>
</protein>
<gene>
    <name evidence="1" type="ORF">OnM2_099055</name>
</gene>
<reference evidence="1 2" key="1">
    <citation type="journal article" date="2018" name="BMC Genomics">
        <title>Comparative genome analyses reveal sequence features reflecting distinct modes of host-adaptation between dicot and monocot powdery mildew.</title>
        <authorList>
            <person name="Wu Y."/>
            <person name="Ma X."/>
            <person name="Pan Z."/>
            <person name="Kale S.D."/>
            <person name="Song Y."/>
            <person name="King H."/>
            <person name="Zhang Q."/>
            <person name="Presley C."/>
            <person name="Deng X."/>
            <person name="Wei C.I."/>
            <person name="Xiao S."/>
        </authorList>
    </citation>
    <scope>NUCLEOTIDE SEQUENCE [LARGE SCALE GENOMIC DNA]</scope>
    <source>
        <strain evidence="1">UMSG2</strain>
    </source>
</reference>
<sequence>MNQITMWWPRVIPPEMINIIIFMVKNSQTPLEGTTLGVQKQGLHSRKPRSRLDLTMKSHRQNTARTRLSMQLNTSLEVI</sequence>
<dbReference type="OrthoDB" id="10407061at2759"/>
<dbReference type="AlphaFoldDB" id="A0A420H9W2"/>
<evidence type="ECO:0000313" key="1">
    <source>
        <dbReference type="EMBL" id="RKF54193.1"/>
    </source>
</evidence>
<accession>A0A420H9W2</accession>